<feature type="compositionally biased region" description="Low complexity" evidence="9">
    <location>
        <begin position="61"/>
        <end position="80"/>
    </location>
</feature>
<keyword evidence="4" id="KW-1133">Transmembrane helix</keyword>
<comment type="similarity">
    <text evidence="2">Belongs to the Tim17/Tim22/Tim23 family.</text>
</comment>
<keyword evidence="3" id="KW-0812">Transmembrane</keyword>
<evidence type="ECO:0000256" key="8">
    <source>
        <dbReference type="ARBA" id="ARBA00041344"/>
    </source>
</evidence>
<evidence type="ECO:0000313" key="10">
    <source>
        <dbReference type="EMBL" id="MEQ2266273.1"/>
    </source>
</evidence>
<evidence type="ECO:0000256" key="9">
    <source>
        <dbReference type="SAM" id="MobiDB-lite"/>
    </source>
</evidence>
<protein>
    <recommendedName>
        <fullName evidence="7">Complex I assembly factor TIMMDC1, mitochondrial</fullName>
    </recommendedName>
    <alternativeName>
        <fullName evidence="8">Translocase of inner mitochondrial membrane domain-containing protein 1</fullName>
    </alternativeName>
</protein>
<evidence type="ECO:0000256" key="2">
    <source>
        <dbReference type="ARBA" id="ARBA00008444"/>
    </source>
</evidence>
<reference evidence="10 11" key="1">
    <citation type="submission" date="2021-06" db="EMBL/GenBank/DDBJ databases">
        <authorList>
            <person name="Palmer J.M."/>
        </authorList>
    </citation>
    <scope>NUCLEOTIDE SEQUENCE [LARGE SCALE GENOMIC DNA]</scope>
    <source>
        <strain evidence="10 11">XR_2019</strain>
        <tissue evidence="10">Muscle</tissue>
    </source>
</reference>
<sequence length="415" mass="45589">MMHPEQQRTSPALHRRRADSSPQGVMSTSPLQGLIQAAMPRFFCFLLPRVHAADVTAGQLPSSSSPTTSPAPAAVPRSSTLPKNIGKPEFPDTGWERILDLFDRDERQRHPEELTSVIKCAVVAALTGFLYGGLPAARFARQRYIQISQAEVYTSRVEAVCDCSFLCPLVLSTLACLCTETKMPSVIMLQLEFDVLRLMMKLSTFAAVTVGLFRLNLGLRGLVAGSIIGAVLGENSGSQLRPSQRPSAAQLYLCPPPHSAPKSVGCARGTHVHHMAQVIRRPEDELFVVIARLLAQDCCVLFSMCLSGQPPGAFDVMQTAPASSLGCSRIPVGALVVGLQSLTGETTRERRRRERRELYELKHAEWTARLQMTDELIDSLNITARPEETNKDLERIQELLTLSRSNDVEKDSSSQ</sequence>
<comment type="function">
    <text evidence="6">Chaperone protein involved in the assembly of the mitochondrial NADH:ubiquinone oxidoreductase complex (complex I). Participates in constructing the membrane arm of complex I.</text>
</comment>
<dbReference type="Proteomes" id="UP001444071">
    <property type="component" value="Unassembled WGS sequence"/>
</dbReference>
<organism evidence="10 11">
    <name type="scientific">Xenotaenia resolanae</name>
    <dbReference type="NCBI Taxonomy" id="208358"/>
    <lineage>
        <taxon>Eukaryota</taxon>
        <taxon>Metazoa</taxon>
        <taxon>Chordata</taxon>
        <taxon>Craniata</taxon>
        <taxon>Vertebrata</taxon>
        <taxon>Euteleostomi</taxon>
        <taxon>Actinopterygii</taxon>
        <taxon>Neopterygii</taxon>
        <taxon>Teleostei</taxon>
        <taxon>Neoteleostei</taxon>
        <taxon>Acanthomorphata</taxon>
        <taxon>Ovalentaria</taxon>
        <taxon>Atherinomorphae</taxon>
        <taxon>Cyprinodontiformes</taxon>
        <taxon>Goodeidae</taxon>
        <taxon>Xenotaenia</taxon>
    </lineage>
</organism>
<evidence type="ECO:0000256" key="5">
    <source>
        <dbReference type="ARBA" id="ARBA00023136"/>
    </source>
</evidence>
<evidence type="ECO:0000256" key="3">
    <source>
        <dbReference type="ARBA" id="ARBA00022692"/>
    </source>
</evidence>
<feature type="region of interest" description="Disordered" evidence="9">
    <location>
        <begin position="1"/>
        <end position="27"/>
    </location>
</feature>
<evidence type="ECO:0000256" key="6">
    <source>
        <dbReference type="ARBA" id="ARBA00037236"/>
    </source>
</evidence>
<evidence type="ECO:0000256" key="4">
    <source>
        <dbReference type="ARBA" id="ARBA00022989"/>
    </source>
</evidence>
<evidence type="ECO:0000256" key="7">
    <source>
        <dbReference type="ARBA" id="ARBA00040778"/>
    </source>
</evidence>
<accession>A0ABV0WBI2</accession>
<name>A0ABV0WBI2_9TELE</name>
<comment type="subcellular location">
    <subcellularLocation>
        <location evidence="1">Membrane</location>
        <topology evidence="1">Multi-pass membrane protein</topology>
    </subcellularLocation>
</comment>
<gene>
    <name evidence="10" type="ORF">XENORESO_010939</name>
</gene>
<proteinExistence type="inferred from homology"/>
<keyword evidence="5" id="KW-0472">Membrane</keyword>
<evidence type="ECO:0000313" key="11">
    <source>
        <dbReference type="Proteomes" id="UP001444071"/>
    </source>
</evidence>
<dbReference type="InterPro" id="IPR055299">
    <property type="entry name" value="TIMMDC1"/>
</dbReference>
<comment type="caution">
    <text evidence="10">The sequence shown here is derived from an EMBL/GenBank/DDBJ whole genome shotgun (WGS) entry which is preliminary data.</text>
</comment>
<dbReference type="EMBL" id="JAHRIM010040071">
    <property type="protein sequence ID" value="MEQ2266273.1"/>
    <property type="molecule type" value="Genomic_DNA"/>
</dbReference>
<dbReference type="PANTHER" id="PTHR13002">
    <property type="entry name" value="C3ORF1 PROTEIN-RELATED"/>
    <property type="match status" value="1"/>
</dbReference>
<keyword evidence="11" id="KW-1185">Reference proteome</keyword>
<dbReference type="PANTHER" id="PTHR13002:SF1">
    <property type="entry name" value="COMPLEX I ASSEMBLY FACTOR TIMMDC1, MITOCHONDRIAL"/>
    <property type="match status" value="1"/>
</dbReference>
<feature type="region of interest" description="Disordered" evidence="9">
    <location>
        <begin position="57"/>
        <end position="91"/>
    </location>
</feature>
<evidence type="ECO:0000256" key="1">
    <source>
        <dbReference type="ARBA" id="ARBA00004141"/>
    </source>
</evidence>